<evidence type="ECO:0000259" key="13">
    <source>
        <dbReference type="PROSITE" id="PS50112"/>
    </source>
</evidence>
<evidence type="ECO:0000313" key="16">
    <source>
        <dbReference type="Proteomes" id="UP000317496"/>
    </source>
</evidence>
<dbReference type="SMART" id="SM00086">
    <property type="entry name" value="PAC"/>
    <property type="match status" value="1"/>
</dbReference>
<dbReference type="InterPro" id="IPR005467">
    <property type="entry name" value="His_kinase_dom"/>
</dbReference>
<feature type="transmembrane region" description="Helical" evidence="11">
    <location>
        <begin position="20"/>
        <end position="43"/>
    </location>
</feature>
<evidence type="ECO:0000259" key="14">
    <source>
        <dbReference type="PROSITE" id="PS50113"/>
    </source>
</evidence>
<sequence length="708" mass="77902">MGALESGFELPRRAIRVSSVALVCVVVLLACLAPIGFVTWHAWQSRAAALERGFAEAEDLVQALSQHAARTFAEPNLILQDAIEHVQSDGTGPAAQQRLHKILVNHIKTSRVIRELGVLDERGYWRNSSLPVLPTHSNGDREYFIYHRNNPDGGLRINTPILSRLTGKWTILVTRRINDADGGFAGIALASIGTEYFQAFYDTLNVGTLGHVGLYRDDARLLVRRPFVEWHLTSDRSQAFFEATQRQPVGRFHGASVYDGITRLAAWRTLEDFPLIMTVSRAETDVLAAWRKSADVDIAVAAGASIIIMLLGSLSVILLRRRIHAESVAAEAGRQYAMLAETATDVIVRISPAGRRLYVSPASRDVLGYEPEELLKQNLTDIVHPDDVVVLEQTMTALQSGTPRSTVIYRGRHKDGHYVWLEIAFRAVLDPDTGLLREIMASTRDISARKLSELQLARAKEAAEIANRAKSSFLSGMSHELRTPLNAIIGFSDLMVNELFGPISNQKYAGYARDIKASGEHLLDLINDILDHAKIEAGQFELHETALDLAEVMEFTVHMVALHAEQAKLSLHVDVQSGIRLFADERRIRQILLNLLNNAIKYTPEGGHVRVGADFSADGGLLLIVSDTGIGMSAADQQRALQPFAQIDNERNRSQQGTGLGLTLTRRLAELHGGRLDLRSAVGEGTTVTVTFPAGRVLARPKPEAMPA</sequence>
<dbReference type="SUPFAM" id="SSF55785">
    <property type="entry name" value="PYP-like sensor domain (PAS domain)"/>
    <property type="match status" value="1"/>
</dbReference>
<dbReference type="EMBL" id="CP041636">
    <property type="protein sequence ID" value="QDO98721.1"/>
    <property type="molecule type" value="Genomic_DNA"/>
</dbReference>
<dbReference type="OrthoDB" id="9813151at2"/>
<keyword evidence="16" id="KW-1185">Reference proteome</keyword>
<dbReference type="KEGG" id="fer:FNB15_16190"/>
<dbReference type="GO" id="GO:0000155">
    <property type="term" value="F:phosphorelay sensor kinase activity"/>
    <property type="evidence" value="ECO:0007669"/>
    <property type="project" value="InterPro"/>
</dbReference>
<evidence type="ECO:0000256" key="9">
    <source>
        <dbReference type="ARBA" id="ARBA00023012"/>
    </source>
</evidence>
<evidence type="ECO:0000256" key="10">
    <source>
        <dbReference type="ARBA" id="ARBA00023136"/>
    </source>
</evidence>
<dbReference type="PROSITE" id="PS50109">
    <property type="entry name" value="HIS_KIN"/>
    <property type="match status" value="1"/>
</dbReference>
<dbReference type="Gene3D" id="3.30.565.10">
    <property type="entry name" value="Histidine kinase-like ATPase, C-terminal domain"/>
    <property type="match status" value="1"/>
</dbReference>
<evidence type="ECO:0000256" key="2">
    <source>
        <dbReference type="ARBA" id="ARBA00004370"/>
    </source>
</evidence>
<dbReference type="FunFam" id="1.10.287.130:FF:000038">
    <property type="entry name" value="Sensory transduction histidine kinase"/>
    <property type="match status" value="1"/>
</dbReference>
<proteinExistence type="predicted"/>
<dbReference type="GO" id="GO:0009927">
    <property type="term" value="F:histidine phosphotransfer kinase activity"/>
    <property type="evidence" value="ECO:0007669"/>
    <property type="project" value="TreeGrafter"/>
</dbReference>
<dbReference type="InterPro" id="IPR001610">
    <property type="entry name" value="PAC"/>
</dbReference>
<dbReference type="InterPro" id="IPR003661">
    <property type="entry name" value="HisK_dim/P_dom"/>
</dbReference>
<keyword evidence="11" id="KW-1133">Transmembrane helix</keyword>
<dbReference type="Pfam" id="PF02518">
    <property type="entry name" value="HATPase_c"/>
    <property type="match status" value="1"/>
</dbReference>
<dbReference type="CDD" id="cd12914">
    <property type="entry name" value="PDC1_DGC_like"/>
    <property type="match status" value="1"/>
</dbReference>
<dbReference type="Pfam" id="PF08447">
    <property type="entry name" value="PAS_3"/>
    <property type="match status" value="1"/>
</dbReference>
<dbReference type="PRINTS" id="PR00344">
    <property type="entry name" value="BCTRLSENSOR"/>
</dbReference>
<evidence type="ECO:0000259" key="12">
    <source>
        <dbReference type="PROSITE" id="PS50109"/>
    </source>
</evidence>
<keyword evidence="7" id="KW-0418">Kinase</keyword>
<evidence type="ECO:0000256" key="3">
    <source>
        <dbReference type="ARBA" id="ARBA00012438"/>
    </source>
</evidence>
<dbReference type="SMART" id="SM00387">
    <property type="entry name" value="HATPase_c"/>
    <property type="match status" value="1"/>
</dbReference>
<gene>
    <name evidence="15" type="ORF">FNB15_16190</name>
</gene>
<dbReference type="Gene3D" id="3.30.450.20">
    <property type="entry name" value="PAS domain"/>
    <property type="match status" value="3"/>
</dbReference>
<dbReference type="PROSITE" id="PS50112">
    <property type="entry name" value="PAS"/>
    <property type="match status" value="1"/>
</dbReference>
<dbReference type="CDD" id="cd00082">
    <property type="entry name" value="HisKA"/>
    <property type="match status" value="1"/>
</dbReference>
<dbReference type="InterPro" id="IPR003594">
    <property type="entry name" value="HATPase_dom"/>
</dbReference>
<dbReference type="InterPro" id="IPR004358">
    <property type="entry name" value="Sig_transdc_His_kin-like_C"/>
</dbReference>
<keyword evidence="5" id="KW-0808">Transferase</keyword>
<keyword evidence="6" id="KW-0547">Nucleotide-binding</keyword>
<dbReference type="SMART" id="SM00388">
    <property type="entry name" value="HisKA"/>
    <property type="match status" value="1"/>
</dbReference>
<dbReference type="PANTHER" id="PTHR43047">
    <property type="entry name" value="TWO-COMPONENT HISTIDINE PROTEIN KINASE"/>
    <property type="match status" value="1"/>
</dbReference>
<comment type="catalytic activity">
    <reaction evidence="1">
        <text>ATP + protein L-histidine = ADP + protein N-phospho-L-histidine.</text>
        <dbReference type="EC" id="2.7.13.3"/>
    </reaction>
</comment>
<dbReference type="RefSeq" id="WP_144069702.1">
    <property type="nucleotide sequence ID" value="NZ_CP041636.1"/>
</dbReference>
<dbReference type="PANTHER" id="PTHR43047:SF72">
    <property type="entry name" value="OSMOSENSING HISTIDINE PROTEIN KINASE SLN1"/>
    <property type="match status" value="1"/>
</dbReference>
<feature type="domain" description="Histidine kinase" evidence="12">
    <location>
        <begin position="476"/>
        <end position="696"/>
    </location>
</feature>
<evidence type="ECO:0000256" key="6">
    <source>
        <dbReference type="ARBA" id="ARBA00022741"/>
    </source>
</evidence>
<dbReference type="Pfam" id="PF22588">
    <property type="entry name" value="dCache_1_like"/>
    <property type="match status" value="1"/>
</dbReference>
<dbReference type="CDD" id="cd16922">
    <property type="entry name" value="HATPase_EvgS-ArcB-TorS-like"/>
    <property type="match status" value="1"/>
</dbReference>
<organism evidence="15 16">
    <name type="scientific">Ferrovibrio terrae</name>
    <dbReference type="NCBI Taxonomy" id="2594003"/>
    <lineage>
        <taxon>Bacteria</taxon>
        <taxon>Pseudomonadati</taxon>
        <taxon>Pseudomonadota</taxon>
        <taxon>Alphaproteobacteria</taxon>
        <taxon>Rhodospirillales</taxon>
        <taxon>Rhodospirillaceae</taxon>
        <taxon>Ferrovibrio</taxon>
    </lineage>
</organism>
<dbReference type="SUPFAM" id="SSF47384">
    <property type="entry name" value="Homodimeric domain of signal transducing histidine kinase"/>
    <property type="match status" value="1"/>
</dbReference>
<dbReference type="InterPro" id="IPR000700">
    <property type="entry name" value="PAS-assoc_C"/>
</dbReference>
<evidence type="ECO:0000256" key="11">
    <source>
        <dbReference type="SAM" id="Phobius"/>
    </source>
</evidence>
<dbReference type="InterPro" id="IPR013655">
    <property type="entry name" value="PAS_fold_3"/>
</dbReference>
<keyword evidence="11" id="KW-0812">Transmembrane</keyword>
<keyword evidence="10 11" id="KW-0472">Membrane</keyword>
<dbReference type="CDD" id="cd12915">
    <property type="entry name" value="PDC2_DGC_like"/>
    <property type="match status" value="1"/>
</dbReference>
<dbReference type="EC" id="2.7.13.3" evidence="3"/>
<dbReference type="FunFam" id="3.30.565.10:FF:000006">
    <property type="entry name" value="Sensor histidine kinase WalK"/>
    <property type="match status" value="1"/>
</dbReference>
<feature type="domain" description="PAS" evidence="13">
    <location>
        <begin position="332"/>
        <end position="402"/>
    </location>
</feature>
<evidence type="ECO:0000256" key="8">
    <source>
        <dbReference type="ARBA" id="ARBA00022840"/>
    </source>
</evidence>
<dbReference type="PROSITE" id="PS50113">
    <property type="entry name" value="PAC"/>
    <property type="match status" value="1"/>
</dbReference>
<dbReference type="InterPro" id="IPR035965">
    <property type="entry name" value="PAS-like_dom_sf"/>
</dbReference>
<dbReference type="NCBIfam" id="TIGR00229">
    <property type="entry name" value="sensory_box"/>
    <property type="match status" value="1"/>
</dbReference>
<dbReference type="Pfam" id="PF00512">
    <property type="entry name" value="HisKA"/>
    <property type="match status" value="1"/>
</dbReference>
<evidence type="ECO:0000256" key="5">
    <source>
        <dbReference type="ARBA" id="ARBA00022679"/>
    </source>
</evidence>
<dbReference type="InterPro" id="IPR036890">
    <property type="entry name" value="HATPase_C_sf"/>
</dbReference>
<dbReference type="GO" id="GO:0005886">
    <property type="term" value="C:plasma membrane"/>
    <property type="evidence" value="ECO:0007669"/>
    <property type="project" value="TreeGrafter"/>
</dbReference>
<evidence type="ECO:0000256" key="7">
    <source>
        <dbReference type="ARBA" id="ARBA00022777"/>
    </source>
</evidence>
<dbReference type="Proteomes" id="UP000317496">
    <property type="component" value="Chromosome"/>
</dbReference>
<dbReference type="AlphaFoldDB" id="A0A516H4Q9"/>
<dbReference type="SMART" id="SM00091">
    <property type="entry name" value="PAS"/>
    <property type="match status" value="1"/>
</dbReference>
<reference evidence="15 16" key="1">
    <citation type="submission" date="2019-07" db="EMBL/GenBank/DDBJ databases">
        <title>Genome sequencing for Ferrovibrio sp. K5.</title>
        <authorList>
            <person name="Park S.-J."/>
        </authorList>
    </citation>
    <scope>NUCLEOTIDE SEQUENCE [LARGE SCALE GENOMIC DNA]</scope>
    <source>
        <strain evidence="15 16">K5</strain>
    </source>
</reference>
<keyword evidence="4" id="KW-0597">Phosphoprotein</keyword>
<evidence type="ECO:0000256" key="4">
    <source>
        <dbReference type="ARBA" id="ARBA00022553"/>
    </source>
</evidence>
<dbReference type="CDD" id="cd00130">
    <property type="entry name" value="PAS"/>
    <property type="match status" value="1"/>
</dbReference>
<dbReference type="InterPro" id="IPR000014">
    <property type="entry name" value="PAS"/>
</dbReference>
<feature type="domain" description="PAC" evidence="14">
    <location>
        <begin position="405"/>
        <end position="458"/>
    </location>
</feature>
<comment type="subcellular location">
    <subcellularLocation>
        <location evidence="2">Membrane</location>
    </subcellularLocation>
</comment>
<dbReference type="SUPFAM" id="SSF55874">
    <property type="entry name" value="ATPase domain of HSP90 chaperone/DNA topoisomerase II/histidine kinase"/>
    <property type="match status" value="1"/>
</dbReference>
<dbReference type="Gene3D" id="1.10.287.130">
    <property type="match status" value="1"/>
</dbReference>
<accession>A0A516H4Q9</accession>
<keyword evidence="8" id="KW-0067">ATP-binding</keyword>
<evidence type="ECO:0000256" key="1">
    <source>
        <dbReference type="ARBA" id="ARBA00000085"/>
    </source>
</evidence>
<name>A0A516H4Q9_9PROT</name>
<keyword evidence="9" id="KW-0902">Two-component regulatory system</keyword>
<evidence type="ECO:0000313" key="15">
    <source>
        <dbReference type="EMBL" id="QDO98721.1"/>
    </source>
</evidence>
<protein>
    <recommendedName>
        <fullName evidence="3">histidine kinase</fullName>
        <ecNumber evidence="3">2.7.13.3</ecNumber>
    </recommendedName>
</protein>
<dbReference type="InterPro" id="IPR054327">
    <property type="entry name" value="His-kinase-like_sensor"/>
</dbReference>
<dbReference type="GO" id="GO:0005524">
    <property type="term" value="F:ATP binding"/>
    <property type="evidence" value="ECO:0007669"/>
    <property type="project" value="UniProtKB-KW"/>
</dbReference>
<dbReference type="InterPro" id="IPR036097">
    <property type="entry name" value="HisK_dim/P_sf"/>
</dbReference>